<dbReference type="InterPro" id="IPR051532">
    <property type="entry name" value="Ester_Hydrolysis_Enzymes"/>
</dbReference>
<feature type="domain" description="SGNH hydrolase-type esterase" evidence="1">
    <location>
        <begin position="11"/>
        <end position="201"/>
    </location>
</feature>
<dbReference type="SUPFAM" id="SSF52266">
    <property type="entry name" value="SGNH hydrolase"/>
    <property type="match status" value="1"/>
</dbReference>
<organism evidence="2 3">
    <name type="scientific">Gracilibacillus marinus</name>
    <dbReference type="NCBI Taxonomy" id="630535"/>
    <lineage>
        <taxon>Bacteria</taxon>
        <taxon>Bacillati</taxon>
        <taxon>Bacillota</taxon>
        <taxon>Bacilli</taxon>
        <taxon>Bacillales</taxon>
        <taxon>Bacillaceae</taxon>
        <taxon>Gracilibacillus</taxon>
    </lineage>
</organism>
<keyword evidence="2" id="KW-0378">Hydrolase</keyword>
<evidence type="ECO:0000313" key="3">
    <source>
        <dbReference type="Proteomes" id="UP001595880"/>
    </source>
</evidence>
<dbReference type="GO" id="GO:0016787">
    <property type="term" value="F:hydrolase activity"/>
    <property type="evidence" value="ECO:0007669"/>
    <property type="project" value="UniProtKB-KW"/>
</dbReference>
<sequence>MKLDKGQKLLFIGDSVTDCDRAKPDGEGLFQALGNGYVSIVDAFLQSTYPELQIRVVNKGVSGNTVRDLKKRWEEDVICQQPDWLSIMIGINDVWRQFDSPFIKDHHVYIDEYENTLREIIESARKVTKQLVFLTPFYIEPNSQDPMRIKMDQYGDVIKRLAKEYDAILIDTQQAFQSVFTELYPAAIAWDRIHPNATGHTILAKAFLRAIDFDWTKK</sequence>
<dbReference type="RefSeq" id="WP_390200085.1">
    <property type="nucleotide sequence ID" value="NZ_JBHSDV010000004.1"/>
</dbReference>
<keyword evidence="3" id="KW-1185">Reference proteome</keyword>
<reference evidence="3" key="1">
    <citation type="journal article" date="2019" name="Int. J. Syst. Evol. Microbiol.">
        <title>The Global Catalogue of Microorganisms (GCM) 10K type strain sequencing project: providing services to taxonomists for standard genome sequencing and annotation.</title>
        <authorList>
            <consortium name="The Broad Institute Genomics Platform"/>
            <consortium name="The Broad Institute Genome Sequencing Center for Infectious Disease"/>
            <person name="Wu L."/>
            <person name="Ma J."/>
        </authorList>
    </citation>
    <scope>NUCLEOTIDE SEQUENCE [LARGE SCALE GENOMIC DNA]</scope>
    <source>
        <strain evidence="3">KACC 14058</strain>
    </source>
</reference>
<dbReference type="EMBL" id="JBHSDV010000004">
    <property type="protein sequence ID" value="MFC4388799.1"/>
    <property type="molecule type" value="Genomic_DNA"/>
</dbReference>
<dbReference type="Proteomes" id="UP001595880">
    <property type="component" value="Unassembled WGS sequence"/>
</dbReference>
<dbReference type="InterPro" id="IPR036514">
    <property type="entry name" value="SGNH_hydro_sf"/>
</dbReference>
<dbReference type="PANTHER" id="PTHR30383:SF5">
    <property type="entry name" value="SGNH HYDROLASE-TYPE ESTERASE DOMAIN-CONTAINING PROTEIN"/>
    <property type="match status" value="1"/>
</dbReference>
<proteinExistence type="predicted"/>
<protein>
    <submittedName>
        <fullName evidence="2">SGNH/GDSL hydrolase family protein</fullName>
        <ecNumber evidence="2">3.1.-.-</ecNumber>
    </submittedName>
</protein>
<dbReference type="Gene3D" id="3.40.50.1110">
    <property type="entry name" value="SGNH hydrolase"/>
    <property type="match status" value="1"/>
</dbReference>
<evidence type="ECO:0000259" key="1">
    <source>
        <dbReference type="Pfam" id="PF13472"/>
    </source>
</evidence>
<dbReference type="InterPro" id="IPR013830">
    <property type="entry name" value="SGNH_hydro"/>
</dbReference>
<dbReference type="Pfam" id="PF13472">
    <property type="entry name" value="Lipase_GDSL_2"/>
    <property type="match status" value="1"/>
</dbReference>
<accession>A0ABV8VWD7</accession>
<dbReference type="EC" id="3.1.-.-" evidence="2"/>
<name>A0ABV8VWD7_9BACI</name>
<comment type="caution">
    <text evidence="2">The sequence shown here is derived from an EMBL/GenBank/DDBJ whole genome shotgun (WGS) entry which is preliminary data.</text>
</comment>
<dbReference type="CDD" id="cd01834">
    <property type="entry name" value="SGNH_hydrolase_like_2"/>
    <property type="match status" value="1"/>
</dbReference>
<dbReference type="PANTHER" id="PTHR30383">
    <property type="entry name" value="THIOESTERASE 1/PROTEASE 1/LYSOPHOSPHOLIPASE L1"/>
    <property type="match status" value="1"/>
</dbReference>
<gene>
    <name evidence="2" type="ORF">ACFOZ1_13440</name>
</gene>
<evidence type="ECO:0000313" key="2">
    <source>
        <dbReference type="EMBL" id="MFC4388799.1"/>
    </source>
</evidence>